<protein>
    <submittedName>
        <fullName evidence="1">Uncharacterized protein</fullName>
    </submittedName>
</protein>
<accession>H8ZAJ1</accession>
<organism evidence="1">
    <name type="scientific">Nematocida ausubeli (strain ATCC PRA-371 / ERTm2)</name>
    <name type="common">Nematode killer fungus</name>
    <dbReference type="NCBI Taxonomy" id="1913371"/>
    <lineage>
        <taxon>Eukaryota</taxon>
        <taxon>Fungi</taxon>
        <taxon>Fungi incertae sedis</taxon>
        <taxon>Microsporidia</taxon>
        <taxon>Nematocida</taxon>
    </lineage>
</organism>
<proteinExistence type="predicted"/>
<evidence type="ECO:0000313" key="1">
    <source>
        <dbReference type="EMBL" id="EHY66359.1"/>
    </source>
</evidence>
<dbReference type="EMBL" id="JH604634">
    <property type="protein sequence ID" value="EHY66359.1"/>
    <property type="molecule type" value="Genomic_DNA"/>
</dbReference>
<sequence length="508" mass="59287">WYLRKDCNQLAPGLINIMYTFAKVAGIYQIKQIDNIAEKMEQLYDEKIMTKINTYKDMLCKNPSKTEQKEIISEIEKIIGEKIDNEEAPLYEYIYSIIEKQNNLMAELTDAINKYFSSVVVEKYAMNKNLKIVVAVEYKETSKNERSDLFGTISITHMENISGVAGFNENHGNYSRSFSFLISSKWEDLKEAINKGTTQFVNNSPVDNNAITTEKDELYPNCKKRTESGWFINWCLRLCIQASNNLSNYNSSSFSYKEKTLMTSMDIAKLEKQKDILLLSLMLRDRNYKREFALYLSIDKESSSLLQNDNILQFIKNNVVEIPASCKMELSDRLIMHHIQPLNHKYSANTYVNTDITRNITYFRKKVQRILDFFKQWDPNTETEDTNLDSSKKSKKAIIPDIIGHELLYRIERVNLNVKISLERKIELELFDKNVRMLAELVVMRLTDSIYFLSDTLNSQSDDAKKSFLIFLTCGKTPMKYMNKILEDVDKIRKWFISKNTIGKLIFS</sequence>
<feature type="non-terminal residue" evidence="1">
    <location>
        <position position="1"/>
    </location>
</feature>
<gene>
    <name evidence="1" type="ORF">NERG_01055</name>
</gene>
<dbReference type="Proteomes" id="UP000005622">
    <property type="component" value="Unassembled WGS sequence"/>
</dbReference>
<reference evidence="1" key="1">
    <citation type="submission" date="2011-03" db="EMBL/GenBank/DDBJ databases">
        <title>The Genome Sequence of Nematocida sp1 strain ERTm2.</title>
        <authorList>
            <consortium name="The Broad Institute Genome Sequencing Platform"/>
            <consortium name="The Broad Institute Genome Sequencing Center for Infectious Disease"/>
            <person name="Cuomo C."/>
            <person name="Troemel E."/>
            <person name="Young S.K."/>
            <person name="Zeng Q."/>
            <person name="Gargeya S."/>
            <person name="Fitzgerald M."/>
            <person name="Haas B."/>
            <person name="Abouelleil A."/>
            <person name="Alvarado L."/>
            <person name="Arachchi H.M."/>
            <person name="Berlin A."/>
            <person name="Brown A."/>
            <person name="Chapman S.B."/>
            <person name="Chen Z."/>
            <person name="Dunbar C."/>
            <person name="Freedman E."/>
            <person name="Gearin G."/>
            <person name="Gellesch M."/>
            <person name="Goldberg J."/>
            <person name="Griggs A."/>
            <person name="Gujja S."/>
            <person name="Heilman E.R."/>
            <person name="Heiman D."/>
            <person name="Howarth C."/>
            <person name="Larson L."/>
            <person name="Lui A."/>
            <person name="MacDonald P.J.P."/>
            <person name="Mehta T."/>
            <person name="Montmayeur A."/>
            <person name="Murphy C."/>
            <person name="Neiman D."/>
            <person name="Pearson M."/>
            <person name="Priest M."/>
            <person name="Roberts A."/>
            <person name="Saif S."/>
            <person name="Shea T."/>
            <person name="Shenoy N."/>
            <person name="Sisk P."/>
            <person name="Stolte C."/>
            <person name="Sykes S."/>
            <person name="White J."/>
            <person name="Yandava C."/>
            <person name="Wortman J."/>
            <person name="Nusbaum C."/>
            <person name="Birren B."/>
        </authorList>
    </citation>
    <scope>NUCLEOTIDE SEQUENCE</scope>
    <source>
        <strain evidence="1">ERTm2</strain>
    </source>
</reference>
<dbReference type="HOGENOM" id="CLU_537016_0_0_1"/>
<name>H8ZAJ1_NEMA1</name>
<dbReference type="AlphaFoldDB" id="H8ZAJ1"/>